<dbReference type="OrthoDB" id="9798935at2"/>
<organism evidence="3 4">
    <name type="scientific">Enterococcus quebecensis</name>
    <dbReference type="NCBI Taxonomy" id="903983"/>
    <lineage>
        <taxon>Bacteria</taxon>
        <taxon>Bacillati</taxon>
        <taxon>Bacillota</taxon>
        <taxon>Bacilli</taxon>
        <taxon>Lactobacillales</taxon>
        <taxon>Enterococcaceae</taxon>
        <taxon>Enterococcus</taxon>
    </lineage>
</organism>
<evidence type="ECO:0000313" key="3">
    <source>
        <dbReference type="EMBL" id="OEG16972.1"/>
    </source>
</evidence>
<dbReference type="Pfam" id="PF01476">
    <property type="entry name" value="LysM"/>
    <property type="match status" value="1"/>
</dbReference>
<dbReference type="Gene3D" id="3.10.350.10">
    <property type="entry name" value="LysM domain"/>
    <property type="match status" value="1"/>
</dbReference>
<dbReference type="AlphaFoldDB" id="A0A1E5GWD0"/>
<proteinExistence type="predicted"/>
<evidence type="ECO:0000313" key="4">
    <source>
        <dbReference type="Proteomes" id="UP000094764"/>
    </source>
</evidence>
<feature type="domain" description="LysM" evidence="2">
    <location>
        <begin position="92"/>
        <end position="135"/>
    </location>
</feature>
<dbReference type="PATRIC" id="fig|903983.4.peg.1167"/>
<dbReference type="SUPFAM" id="SSF54106">
    <property type="entry name" value="LysM domain"/>
    <property type="match status" value="1"/>
</dbReference>
<sequence>MKKRINKKYSVLLIFSTILFSTAIYSISDSVVLGASAGGAVSVPTAGVGADAPPPAPVVPSVQEIDPPKRETTAEGTSTSSAENKNSEAPKEVYIVKDGQTLWEIAQDSGQSVQTLMNKNQLSSGVIIEGQELVFD</sequence>
<accession>A0A1E5GWD0</accession>
<feature type="compositionally biased region" description="Low complexity" evidence="1">
    <location>
        <begin position="74"/>
        <end position="83"/>
    </location>
</feature>
<dbReference type="InterPro" id="IPR036779">
    <property type="entry name" value="LysM_dom_sf"/>
</dbReference>
<dbReference type="EMBL" id="MIKB01000012">
    <property type="protein sequence ID" value="OEG16972.1"/>
    <property type="molecule type" value="Genomic_DNA"/>
</dbReference>
<comment type="caution">
    <text evidence="3">The sequence shown here is derived from an EMBL/GenBank/DDBJ whole genome shotgun (WGS) entry which is preliminary data.</text>
</comment>
<dbReference type="SMART" id="SM00257">
    <property type="entry name" value="LysM"/>
    <property type="match status" value="1"/>
</dbReference>
<evidence type="ECO:0000256" key="1">
    <source>
        <dbReference type="SAM" id="MobiDB-lite"/>
    </source>
</evidence>
<keyword evidence="4" id="KW-1185">Reference proteome</keyword>
<protein>
    <recommendedName>
        <fullName evidence="2">LysM domain-containing protein</fullName>
    </recommendedName>
</protein>
<dbReference type="STRING" id="903983.BCR23_02890"/>
<evidence type="ECO:0000259" key="2">
    <source>
        <dbReference type="PROSITE" id="PS51782"/>
    </source>
</evidence>
<dbReference type="InterPro" id="IPR018392">
    <property type="entry name" value="LysM"/>
</dbReference>
<gene>
    <name evidence="3" type="ORF">BCR23_02890</name>
</gene>
<dbReference type="CDD" id="cd00118">
    <property type="entry name" value="LysM"/>
    <property type="match status" value="1"/>
</dbReference>
<feature type="region of interest" description="Disordered" evidence="1">
    <location>
        <begin position="44"/>
        <end position="91"/>
    </location>
</feature>
<dbReference type="RefSeq" id="WP_069634299.1">
    <property type="nucleotide sequence ID" value="NZ_JXKZ01000002.1"/>
</dbReference>
<dbReference type="Proteomes" id="UP000094764">
    <property type="component" value="Unassembled WGS sequence"/>
</dbReference>
<reference evidence="4" key="1">
    <citation type="submission" date="2016-09" db="EMBL/GenBank/DDBJ databases">
        <authorList>
            <person name="Gulvik C.A."/>
        </authorList>
    </citation>
    <scope>NUCLEOTIDE SEQUENCE [LARGE SCALE GENOMIC DNA]</scope>
    <source>
        <strain evidence="4">LMG 26306</strain>
    </source>
</reference>
<name>A0A1E5GWD0_9ENTE</name>
<dbReference type="PROSITE" id="PS51782">
    <property type="entry name" value="LYSM"/>
    <property type="match status" value="1"/>
</dbReference>